<evidence type="ECO:0000256" key="1">
    <source>
        <dbReference type="SAM" id="MobiDB-lite"/>
    </source>
</evidence>
<dbReference type="AlphaFoldDB" id="A0A6N1X0P3"/>
<accession>A0A6N1X0P3</accession>
<proteinExistence type="predicted"/>
<feature type="region of interest" description="Disordered" evidence="1">
    <location>
        <begin position="142"/>
        <end position="244"/>
    </location>
</feature>
<keyword evidence="2" id="KW-0732">Signal</keyword>
<evidence type="ECO:0000313" key="3">
    <source>
        <dbReference type="EMBL" id="QKV52851.1"/>
    </source>
</evidence>
<organism evidence="3 4">
    <name type="scientific">Comamonas antarctica</name>
    <dbReference type="NCBI Taxonomy" id="2743470"/>
    <lineage>
        <taxon>Bacteria</taxon>
        <taxon>Pseudomonadati</taxon>
        <taxon>Pseudomonadota</taxon>
        <taxon>Betaproteobacteria</taxon>
        <taxon>Burkholderiales</taxon>
        <taxon>Comamonadaceae</taxon>
        <taxon>Comamonas</taxon>
    </lineage>
</organism>
<feature type="compositionally biased region" description="Low complexity" evidence="1">
    <location>
        <begin position="220"/>
        <end position="244"/>
    </location>
</feature>
<feature type="compositionally biased region" description="Basic and acidic residues" evidence="1">
    <location>
        <begin position="793"/>
        <end position="816"/>
    </location>
</feature>
<sequence>MKIRNTFGGVGLFALSLTASALSLGQSQGQAVLGAPLDLVFQLEPNPGLDAASSCVAAEVVMGERRVDASRISVRPLSTRAGQPAAVRVRAAVVIDEPVVVVRLTAGCDGQMSRSYTFFAELPDAVARSAMPLDIAQLSATPPAVAAREPARRARPPAPAAASASARNEAAPAPAPRPRKPAPKPPAAPAVPAASAAAPATPGESRLRMEPLDAWLGPNAADGAATGRTATARPTPAASASPATSTAAAAAPGAAAPAAVAAGAPAPAAPVAAPAAPAMAASPAPGADAAAVAAPTDSSAAGADPALLALQAEMKALRAAEARNNAQLAQMRSQLEALQSDQGSSWTIPLLAALAIALLVLAWLLMRLRSLTQAPPASAWLHSVSGGARGDDGGSSPGVFAQGASVSGPVTVTSLPSAFAAAKEDFGQSTLHASEVHDYHPMPVHHARELVKPEDLFDVRQQAEFFTSVGEYEQAIAVLRKHIDEHQDSSPLAYLELLGLFYQLSRRADYDALRTQFEQYFAAHVPEMAQFAQRGRSLAHYPELLARIEAQWPTEQVCELIEGYLLRNAGQPGGVLFDLEAFDDLMLLQAVARTTPASARGVAVGRIRTTPDAAPEPEAEAQPTPPSALADVALAAAAVSTGVGQVPPDAPWATLERAQTAVPTLVPVPPVLAPEPLSLDIPSTFDVPEGAFARSAPLSTESTDTAQPPVPSLLDIDLSDVGRFEPLDLPEVEALPFDLEEFPKRSIVGSGVDQVPGFNAADPKLPPASGLELTPWEEDESPDSIFSAWNAARTDRVIAKPPADDGDKDKPEPGRG</sequence>
<feature type="compositionally biased region" description="Low complexity" evidence="1">
    <location>
        <begin position="160"/>
        <end position="172"/>
    </location>
</feature>
<evidence type="ECO:0000313" key="4">
    <source>
        <dbReference type="Proteomes" id="UP000509579"/>
    </source>
</evidence>
<keyword evidence="4" id="KW-1185">Reference proteome</keyword>
<feature type="chain" id="PRO_5026706600" description="Tfp pilus assembly protein FimV" evidence="2">
    <location>
        <begin position="22"/>
        <end position="816"/>
    </location>
</feature>
<name>A0A6N1X0P3_9BURK</name>
<dbReference type="KEGG" id="aant:HUK68_08095"/>
<dbReference type="Proteomes" id="UP000509579">
    <property type="component" value="Chromosome"/>
</dbReference>
<feature type="region of interest" description="Disordered" evidence="1">
    <location>
        <begin position="758"/>
        <end position="816"/>
    </location>
</feature>
<evidence type="ECO:0008006" key="5">
    <source>
        <dbReference type="Google" id="ProtNLM"/>
    </source>
</evidence>
<dbReference type="EMBL" id="CP054840">
    <property type="protein sequence ID" value="QKV52851.1"/>
    <property type="molecule type" value="Genomic_DNA"/>
</dbReference>
<gene>
    <name evidence="3" type="ORF">HUK68_08095</name>
</gene>
<dbReference type="RefSeq" id="WP_175503728.1">
    <property type="nucleotide sequence ID" value="NZ_CP054840.1"/>
</dbReference>
<feature type="compositionally biased region" description="Low complexity" evidence="1">
    <location>
        <begin position="190"/>
        <end position="202"/>
    </location>
</feature>
<protein>
    <recommendedName>
        <fullName evidence="5">Tfp pilus assembly protein FimV</fullName>
    </recommendedName>
</protein>
<reference evidence="3 4" key="1">
    <citation type="submission" date="2020-06" db="EMBL/GenBank/DDBJ databases">
        <title>Acidovorax antarctica sp. nov., isolated from Corinth ice sheet soil, Antarctic Fields Peninsula.</title>
        <authorList>
            <person name="Xu Q."/>
            <person name="Peng F."/>
        </authorList>
    </citation>
    <scope>NUCLEOTIDE SEQUENCE [LARGE SCALE GENOMIC DNA]</scope>
    <source>
        <strain evidence="3 4">16-35-5</strain>
    </source>
</reference>
<evidence type="ECO:0000256" key="2">
    <source>
        <dbReference type="SAM" id="SignalP"/>
    </source>
</evidence>
<feature type="signal peptide" evidence="2">
    <location>
        <begin position="1"/>
        <end position="21"/>
    </location>
</feature>